<dbReference type="InterPro" id="IPR002656">
    <property type="entry name" value="Acyl_transf_3_dom"/>
</dbReference>
<dbReference type="PANTHER" id="PTHR23028:SF53">
    <property type="entry name" value="ACYL_TRANSF_3 DOMAIN-CONTAINING PROTEIN"/>
    <property type="match status" value="1"/>
</dbReference>
<comment type="caution">
    <text evidence="4">The sequence shown here is derived from an EMBL/GenBank/DDBJ whole genome shotgun (WGS) entry which is preliminary data.</text>
</comment>
<feature type="domain" description="Acyltransferase 3" evidence="2">
    <location>
        <begin position="10"/>
        <end position="323"/>
    </location>
</feature>
<accession>A0ABV3UFD2</accession>
<evidence type="ECO:0000259" key="3">
    <source>
        <dbReference type="Pfam" id="PF19040"/>
    </source>
</evidence>
<feature type="transmembrane region" description="Helical" evidence="1">
    <location>
        <begin position="227"/>
        <end position="245"/>
    </location>
</feature>
<feature type="transmembrane region" description="Helical" evidence="1">
    <location>
        <begin position="146"/>
        <end position="163"/>
    </location>
</feature>
<dbReference type="Pfam" id="PF19040">
    <property type="entry name" value="SGNH"/>
    <property type="match status" value="1"/>
</dbReference>
<proteinExistence type="predicted"/>
<evidence type="ECO:0000313" key="4">
    <source>
        <dbReference type="EMBL" id="MEX3170841.1"/>
    </source>
</evidence>
<feature type="transmembrane region" description="Helical" evidence="1">
    <location>
        <begin position="77"/>
        <end position="96"/>
    </location>
</feature>
<evidence type="ECO:0000313" key="5">
    <source>
        <dbReference type="Proteomes" id="UP001558101"/>
    </source>
</evidence>
<dbReference type="InterPro" id="IPR043968">
    <property type="entry name" value="SGNH"/>
</dbReference>
<keyword evidence="5" id="KW-1185">Reference proteome</keyword>
<dbReference type="EC" id="2.3.1.-" evidence="4"/>
<name>A0ABV3UFD2_9GAMM</name>
<feature type="domain" description="SGNH" evidence="3">
    <location>
        <begin position="404"/>
        <end position="649"/>
    </location>
</feature>
<evidence type="ECO:0000256" key="1">
    <source>
        <dbReference type="SAM" id="Phobius"/>
    </source>
</evidence>
<keyword evidence="4" id="KW-0808">Transferase</keyword>
<keyword evidence="1" id="KW-0472">Membrane</keyword>
<feature type="transmembrane region" description="Helical" evidence="1">
    <location>
        <begin position="309"/>
        <end position="331"/>
    </location>
</feature>
<evidence type="ECO:0000259" key="2">
    <source>
        <dbReference type="Pfam" id="PF01757"/>
    </source>
</evidence>
<dbReference type="RefSeq" id="WP_261413219.1">
    <property type="nucleotide sequence ID" value="NZ_CAMKID010000001.1"/>
</dbReference>
<keyword evidence="1" id="KW-1133">Transmembrane helix</keyword>
<gene>
    <name evidence="4" type="ORF">AB4M04_01930</name>
</gene>
<feature type="transmembrane region" description="Helical" evidence="1">
    <location>
        <begin position="194"/>
        <end position="215"/>
    </location>
</feature>
<keyword evidence="1" id="KW-0812">Transmembrane</keyword>
<keyword evidence="4" id="KW-0012">Acyltransferase</keyword>
<feature type="transmembrane region" description="Helical" evidence="1">
    <location>
        <begin position="36"/>
        <end position="56"/>
    </location>
</feature>
<dbReference type="GO" id="GO:0016746">
    <property type="term" value="F:acyltransferase activity"/>
    <property type="evidence" value="ECO:0007669"/>
    <property type="project" value="UniProtKB-KW"/>
</dbReference>
<feature type="transmembrane region" description="Helical" evidence="1">
    <location>
        <begin position="343"/>
        <end position="366"/>
    </location>
</feature>
<sequence length="651" mass="72559">MSSTARTFRHDINGLRAWAVIAVVLFHFGIPGFAGGFVGVDVFFVISGFLMTQIIVTGLETGKFSIWRFYLARARRIIPALLALCLTLLVLGWFFLTTVDYSTLSKHVLVAILFISNVKFWKESGYFDAASHEKWLLHTWSLSVEWQFYIILPIILLIMWRFWKAGGIKFTIFAGFILSFSLACYLSIKLPSAAFFLLPTRAWEMLGGGAVWWLTRNAKFSKNQEKLMELVGFIMITFAIVFFTPKLAWPGIYALVPVGGAMLVLAAGRQGSIFTSNYVAERVGVSSYSIYLWHWPIVVFLAYNNTAGLWTWMIVGLILSVILGELSLRLIENPTRKGLSRQTAWGNVFTIAACMMIIGVASVAMFKFNYPDRVPAKIDLIANESLNSNPSRVGCFAISGTTSPGCVFGGSKIKAILVGDSHANAMTTAVEAALPSKNDGVLNLTYAGCPTIYRAKTVPGEATDNQDCYGFNQWQRKKLAGLDKSIPIVIVNRTSVYAFGRQIVAERMNTPIVYFSTVYQTPTPEFLAEFKASLIDSACELAAEHPVFMVRPMPEMTSNVSKTISRAMMLGKEAPHIYLSESDYMKRHSFVWEAQDEAAAKCGVKILNPLPLLCKNGKCESTHDGRPIYYDDNHVSEYGNKLLVPMFQKMF</sequence>
<feature type="transmembrane region" description="Helical" evidence="1">
    <location>
        <begin position="283"/>
        <end position="303"/>
    </location>
</feature>
<dbReference type="InterPro" id="IPR050879">
    <property type="entry name" value="Acyltransferase_3"/>
</dbReference>
<reference evidence="4 5" key="1">
    <citation type="submission" date="2024-07" db="EMBL/GenBank/DDBJ databases">
        <title>Genomes of novel Serratia strains from suburban soil.</title>
        <authorList>
            <person name="Markert E.X."/>
            <person name="Severe K."/>
            <person name="Severe L."/>
            <person name="Twing K.I."/>
            <person name="Ward L.M."/>
        </authorList>
    </citation>
    <scope>NUCLEOTIDE SEQUENCE [LARGE SCALE GENOMIC DNA]</scope>
    <source>
        <strain evidence="4 5">3C-UT</strain>
    </source>
</reference>
<dbReference type="EMBL" id="JBFQXQ010000001">
    <property type="protein sequence ID" value="MEX3170841.1"/>
    <property type="molecule type" value="Genomic_DNA"/>
</dbReference>
<feature type="transmembrane region" description="Helical" evidence="1">
    <location>
        <begin position="251"/>
        <end position="271"/>
    </location>
</feature>
<feature type="transmembrane region" description="Helical" evidence="1">
    <location>
        <begin position="170"/>
        <end position="188"/>
    </location>
</feature>
<organism evidence="4 5">
    <name type="scientific">Serratia quinivorans</name>
    <dbReference type="NCBI Taxonomy" id="137545"/>
    <lineage>
        <taxon>Bacteria</taxon>
        <taxon>Pseudomonadati</taxon>
        <taxon>Pseudomonadota</taxon>
        <taxon>Gammaproteobacteria</taxon>
        <taxon>Enterobacterales</taxon>
        <taxon>Yersiniaceae</taxon>
        <taxon>Serratia</taxon>
    </lineage>
</organism>
<protein>
    <submittedName>
        <fullName evidence="4">Acyltransferase family protein</fullName>
        <ecNumber evidence="4">2.3.1.-</ecNumber>
    </submittedName>
</protein>
<dbReference type="PANTHER" id="PTHR23028">
    <property type="entry name" value="ACETYLTRANSFERASE"/>
    <property type="match status" value="1"/>
</dbReference>
<dbReference type="Proteomes" id="UP001558101">
    <property type="component" value="Unassembled WGS sequence"/>
</dbReference>
<feature type="transmembrane region" description="Helical" evidence="1">
    <location>
        <begin position="12"/>
        <end position="30"/>
    </location>
</feature>
<dbReference type="Pfam" id="PF01757">
    <property type="entry name" value="Acyl_transf_3"/>
    <property type="match status" value="1"/>
</dbReference>